<dbReference type="InParanoid" id="G4TGW6"/>
<feature type="compositionally biased region" description="Basic and acidic residues" evidence="1">
    <location>
        <begin position="195"/>
        <end position="208"/>
    </location>
</feature>
<dbReference type="eggNOG" id="ENOG502S8Z6">
    <property type="taxonomic scope" value="Eukaryota"/>
</dbReference>
<feature type="domain" description="DUF1746" evidence="3">
    <location>
        <begin position="19"/>
        <end position="112"/>
    </location>
</feature>
<evidence type="ECO:0000313" key="4">
    <source>
        <dbReference type="EMBL" id="CCA70554.1"/>
    </source>
</evidence>
<accession>G4TGW6</accession>
<keyword evidence="2" id="KW-1133">Transmembrane helix</keyword>
<evidence type="ECO:0000313" key="5">
    <source>
        <dbReference type="Proteomes" id="UP000007148"/>
    </source>
</evidence>
<feature type="transmembrane region" description="Helical" evidence="2">
    <location>
        <begin position="17"/>
        <end position="37"/>
    </location>
</feature>
<feature type="transmembrane region" description="Helical" evidence="2">
    <location>
        <begin position="95"/>
        <end position="119"/>
    </location>
</feature>
<protein>
    <recommendedName>
        <fullName evidence="3">DUF1746 domain-containing protein</fullName>
    </recommendedName>
</protein>
<dbReference type="InterPro" id="IPR013715">
    <property type="entry name" value="DUF1746"/>
</dbReference>
<dbReference type="Pfam" id="PF08508">
    <property type="entry name" value="DUF1746"/>
    <property type="match status" value="1"/>
</dbReference>
<dbReference type="HOGENOM" id="CLU_1180611_0_0_1"/>
<evidence type="ECO:0000256" key="2">
    <source>
        <dbReference type="SAM" id="Phobius"/>
    </source>
</evidence>
<evidence type="ECO:0000259" key="3">
    <source>
        <dbReference type="Pfam" id="PF08508"/>
    </source>
</evidence>
<proteinExistence type="predicted"/>
<comment type="caution">
    <text evidence="4">The sequence shown here is derived from an EMBL/GenBank/DDBJ whole genome shotgun (WGS) entry which is preliminary data.</text>
</comment>
<dbReference type="Proteomes" id="UP000007148">
    <property type="component" value="Unassembled WGS sequence"/>
</dbReference>
<sequence>MRYSAQREHVLKSLTSLLLNLYALSYLLYPSFSLFALRWIVQWSWLTLQKEVVRHKLRWTFIPLSVFGIALWIHTSPRPASSIILDFIGHAQPPALSIILFLDVTITFIELLAFTILYWHLMILMKTIEDLDPRRRERSQKAAIRSRRDNLVLDMSLSQFAAICWDPRSLFLSSPQDTSHQATNLRSQDEEGEENERLLGEDSRDELPRPFNLRSEPRTPRPQGNTIPGALTQDW</sequence>
<gene>
    <name evidence="4" type="ORF">PIIN_04491</name>
</gene>
<feature type="region of interest" description="Disordered" evidence="1">
    <location>
        <begin position="174"/>
        <end position="235"/>
    </location>
</feature>
<keyword evidence="2" id="KW-0812">Transmembrane</keyword>
<evidence type="ECO:0000256" key="1">
    <source>
        <dbReference type="SAM" id="MobiDB-lite"/>
    </source>
</evidence>
<dbReference type="OrthoDB" id="5428737at2759"/>
<keyword evidence="2" id="KW-0472">Membrane</keyword>
<dbReference type="AlphaFoldDB" id="G4TGW6"/>
<feature type="transmembrane region" description="Helical" evidence="2">
    <location>
        <begin position="57"/>
        <end position="75"/>
    </location>
</feature>
<name>G4TGW6_SERID</name>
<dbReference type="STRING" id="1109443.G4TGW6"/>
<keyword evidence="5" id="KW-1185">Reference proteome</keyword>
<reference evidence="4 5" key="1">
    <citation type="journal article" date="2011" name="PLoS Pathog.">
        <title>Endophytic Life Strategies Decoded by Genome and Transcriptome Analyses of the Mutualistic Root Symbiont Piriformospora indica.</title>
        <authorList>
            <person name="Zuccaro A."/>
            <person name="Lahrmann U."/>
            <person name="Guldener U."/>
            <person name="Langen G."/>
            <person name="Pfiffi S."/>
            <person name="Biedenkopf D."/>
            <person name="Wong P."/>
            <person name="Samans B."/>
            <person name="Grimm C."/>
            <person name="Basiewicz M."/>
            <person name="Murat C."/>
            <person name="Martin F."/>
            <person name="Kogel K.H."/>
        </authorList>
    </citation>
    <scope>NUCLEOTIDE SEQUENCE [LARGE SCALE GENOMIC DNA]</scope>
    <source>
        <strain evidence="4 5">DSM 11827</strain>
    </source>
</reference>
<feature type="compositionally biased region" description="Polar residues" evidence="1">
    <location>
        <begin position="174"/>
        <end position="186"/>
    </location>
</feature>
<organism evidence="4 5">
    <name type="scientific">Serendipita indica (strain DSM 11827)</name>
    <name type="common">Root endophyte fungus</name>
    <name type="synonym">Piriformospora indica</name>
    <dbReference type="NCBI Taxonomy" id="1109443"/>
    <lineage>
        <taxon>Eukaryota</taxon>
        <taxon>Fungi</taxon>
        <taxon>Dikarya</taxon>
        <taxon>Basidiomycota</taxon>
        <taxon>Agaricomycotina</taxon>
        <taxon>Agaricomycetes</taxon>
        <taxon>Sebacinales</taxon>
        <taxon>Serendipitaceae</taxon>
        <taxon>Serendipita</taxon>
    </lineage>
</organism>
<dbReference type="EMBL" id="CAFZ01000086">
    <property type="protein sequence ID" value="CCA70554.1"/>
    <property type="molecule type" value="Genomic_DNA"/>
</dbReference>